<evidence type="ECO:0000313" key="6">
    <source>
        <dbReference type="EMBL" id="GIQ87276.1"/>
    </source>
</evidence>
<dbReference type="InterPro" id="IPR043129">
    <property type="entry name" value="ATPase_NBD"/>
</dbReference>
<dbReference type="InterPro" id="IPR002731">
    <property type="entry name" value="ATPase_BadF"/>
</dbReference>
<keyword evidence="7" id="KW-1185">Reference proteome</keyword>
<evidence type="ECO:0000256" key="3">
    <source>
        <dbReference type="ARBA" id="ARBA00014974"/>
    </source>
</evidence>
<protein>
    <recommendedName>
        <fullName evidence="3">N-acetyl-D-glucosamine kinase</fullName>
        <ecNumber evidence="2">2.7.1.59</ecNumber>
    </recommendedName>
    <alternativeName>
        <fullName evidence="4">GlcNAc kinase</fullName>
    </alternativeName>
</protein>
<feature type="non-terminal residue" evidence="6">
    <location>
        <position position="276"/>
    </location>
</feature>
<accession>A0A9K3D3D0</accession>
<dbReference type="Gene3D" id="3.30.420.40">
    <property type="match status" value="2"/>
</dbReference>
<dbReference type="PANTHER" id="PTHR32329:SF4">
    <property type="entry name" value="ACTIVATOR OF 2-HYDROXYACYL-COA DEHYDRATASE"/>
    <property type="match status" value="1"/>
</dbReference>
<proteinExistence type="inferred from homology"/>
<feature type="domain" description="ATPase BadF/BadG/BcrA/BcrD type" evidence="5">
    <location>
        <begin position="166"/>
        <end position="276"/>
    </location>
</feature>
<evidence type="ECO:0000256" key="1">
    <source>
        <dbReference type="ARBA" id="ARBA00006198"/>
    </source>
</evidence>
<evidence type="ECO:0000313" key="7">
    <source>
        <dbReference type="Proteomes" id="UP000265618"/>
    </source>
</evidence>
<dbReference type="AlphaFoldDB" id="A0A9K3D3D0"/>
<dbReference type="OrthoDB" id="10265634at2759"/>
<dbReference type="GO" id="GO:0045127">
    <property type="term" value="F:N-acetylglucosamine kinase activity"/>
    <property type="evidence" value="ECO:0007669"/>
    <property type="project" value="UniProtKB-EC"/>
</dbReference>
<dbReference type="EMBL" id="BDIP01003103">
    <property type="protein sequence ID" value="GIQ87276.1"/>
    <property type="molecule type" value="Genomic_DNA"/>
</dbReference>
<name>A0A9K3D3D0_9EUKA</name>
<comment type="similarity">
    <text evidence="1">Belongs to the eukaryotic-type N-acetylglucosamine kinase family.</text>
</comment>
<dbReference type="EC" id="2.7.1.59" evidence="2"/>
<evidence type="ECO:0000256" key="2">
    <source>
        <dbReference type="ARBA" id="ARBA00012122"/>
    </source>
</evidence>
<gene>
    <name evidence="6" type="ORF">KIPB_009280</name>
</gene>
<dbReference type="Pfam" id="PF01869">
    <property type="entry name" value="BcrAD_BadFG"/>
    <property type="match status" value="1"/>
</dbReference>
<dbReference type="InterPro" id="IPR051805">
    <property type="entry name" value="Dehydratase_Activator_Redct"/>
</dbReference>
<reference evidence="6 7" key="1">
    <citation type="journal article" date="2018" name="PLoS ONE">
        <title>The draft genome of Kipferlia bialata reveals reductive genome evolution in fornicate parasites.</title>
        <authorList>
            <person name="Tanifuji G."/>
            <person name="Takabayashi S."/>
            <person name="Kume K."/>
            <person name="Takagi M."/>
            <person name="Nakayama T."/>
            <person name="Kamikawa R."/>
            <person name="Inagaki Y."/>
            <person name="Hashimoto T."/>
        </authorList>
    </citation>
    <scope>NUCLEOTIDE SEQUENCE [LARGE SCALE GENOMIC DNA]</scope>
    <source>
        <strain evidence="6">NY0173</strain>
    </source>
</reference>
<evidence type="ECO:0000256" key="4">
    <source>
        <dbReference type="ARBA" id="ARBA00031123"/>
    </source>
</evidence>
<feature type="non-terminal residue" evidence="6">
    <location>
        <position position="1"/>
    </location>
</feature>
<organism evidence="6 7">
    <name type="scientific">Kipferlia bialata</name>
    <dbReference type="NCBI Taxonomy" id="797122"/>
    <lineage>
        <taxon>Eukaryota</taxon>
        <taxon>Metamonada</taxon>
        <taxon>Carpediemonas-like organisms</taxon>
        <taxon>Kipferlia</taxon>
    </lineage>
</organism>
<comment type="caution">
    <text evidence="6">The sequence shown here is derived from an EMBL/GenBank/DDBJ whole genome shotgun (WGS) entry which is preliminary data.</text>
</comment>
<dbReference type="Proteomes" id="UP000265618">
    <property type="component" value="Unassembled WGS sequence"/>
</dbReference>
<sequence length="276" mass="30083">LYPIASRCGVFAKTDIQPLLNEGAKREDVAASILQAVVNQTIGGLAQGRKIEGNVAFLGGPLFFSSELRRLFISTLQLEAEQAVIPPDSHFFVAQGAAVAASGVDSFPSERMYKLVPLLHTTTLTENTRLPPLFVNEEEYNQFEERHSQAKAHRNNLSDYFGDAFLGIDAGSTTTKVVLIDSEGAILWEHYGYNKGNPLQSVIEAIRVLNALIEEKGKTDEIDIKFSACTGYGEHLIKAAIGVDIGEIETVAHYRGAAFFQPLADLVIDIGGQDMK</sequence>
<dbReference type="PANTHER" id="PTHR32329">
    <property type="entry name" value="BIFUNCTIONAL PROTEIN [INCLUDES 2-HYDROXYACYL-COA DEHYDRATASE (N-TER) AND ITS ACTIVATOR DOMAIN (C_TERM)-RELATED"/>
    <property type="match status" value="1"/>
</dbReference>
<dbReference type="SUPFAM" id="SSF53067">
    <property type="entry name" value="Actin-like ATPase domain"/>
    <property type="match status" value="2"/>
</dbReference>
<evidence type="ECO:0000259" key="5">
    <source>
        <dbReference type="Pfam" id="PF01869"/>
    </source>
</evidence>